<protein>
    <submittedName>
        <fullName evidence="2">Uncharacterized protein</fullName>
    </submittedName>
</protein>
<gene>
    <name evidence="2" type="ORF">NA57DRAFT_51015</name>
</gene>
<keyword evidence="3" id="KW-1185">Reference proteome</keyword>
<dbReference type="AlphaFoldDB" id="A0A9P4MG48"/>
<proteinExistence type="predicted"/>
<dbReference type="Proteomes" id="UP000799772">
    <property type="component" value="Unassembled WGS sequence"/>
</dbReference>
<comment type="caution">
    <text evidence="2">The sequence shown here is derived from an EMBL/GenBank/DDBJ whole genome shotgun (WGS) entry which is preliminary data.</text>
</comment>
<feature type="compositionally biased region" description="Polar residues" evidence="1">
    <location>
        <begin position="92"/>
        <end position="126"/>
    </location>
</feature>
<accession>A0A9P4MG48</accession>
<organism evidence="2 3">
    <name type="scientific">Rhizodiscina lignyota</name>
    <dbReference type="NCBI Taxonomy" id="1504668"/>
    <lineage>
        <taxon>Eukaryota</taxon>
        <taxon>Fungi</taxon>
        <taxon>Dikarya</taxon>
        <taxon>Ascomycota</taxon>
        <taxon>Pezizomycotina</taxon>
        <taxon>Dothideomycetes</taxon>
        <taxon>Pleosporomycetidae</taxon>
        <taxon>Aulographales</taxon>
        <taxon>Rhizodiscinaceae</taxon>
        <taxon>Rhizodiscina</taxon>
    </lineage>
</organism>
<evidence type="ECO:0000313" key="2">
    <source>
        <dbReference type="EMBL" id="KAF2104169.1"/>
    </source>
</evidence>
<evidence type="ECO:0000313" key="3">
    <source>
        <dbReference type="Proteomes" id="UP000799772"/>
    </source>
</evidence>
<sequence>MLFLFCSFKFHSFHSMASILLSISKTNEAIKHSAQLPSSDIYTALWKIRFSTWRFLSPALDRMSDLLRLAKAIAATTVAGGIKSRKNFKEPGNSQSLETTEPSIQEQTESNIQEQTESNIQEQTDPGVQERSELQSFPERLSLL</sequence>
<name>A0A9P4MG48_9PEZI</name>
<evidence type="ECO:0000256" key="1">
    <source>
        <dbReference type="SAM" id="MobiDB-lite"/>
    </source>
</evidence>
<dbReference type="EMBL" id="ML978121">
    <property type="protein sequence ID" value="KAF2104169.1"/>
    <property type="molecule type" value="Genomic_DNA"/>
</dbReference>
<feature type="region of interest" description="Disordered" evidence="1">
    <location>
        <begin position="84"/>
        <end position="144"/>
    </location>
</feature>
<reference evidence="2" key="1">
    <citation type="journal article" date="2020" name="Stud. Mycol.">
        <title>101 Dothideomycetes genomes: a test case for predicting lifestyles and emergence of pathogens.</title>
        <authorList>
            <person name="Haridas S."/>
            <person name="Albert R."/>
            <person name="Binder M."/>
            <person name="Bloem J."/>
            <person name="Labutti K."/>
            <person name="Salamov A."/>
            <person name="Andreopoulos B."/>
            <person name="Baker S."/>
            <person name="Barry K."/>
            <person name="Bills G."/>
            <person name="Bluhm B."/>
            <person name="Cannon C."/>
            <person name="Castanera R."/>
            <person name="Culley D."/>
            <person name="Daum C."/>
            <person name="Ezra D."/>
            <person name="Gonzalez J."/>
            <person name="Henrissat B."/>
            <person name="Kuo A."/>
            <person name="Liang C."/>
            <person name="Lipzen A."/>
            <person name="Lutzoni F."/>
            <person name="Magnuson J."/>
            <person name="Mondo S."/>
            <person name="Nolan M."/>
            <person name="Ohm R."/>
            <person name="Pangilinan J."/>
            <person name="Park H.-J."/>
            <person name="Ramirez L."/>
            <person name="Alfaro M."/>
            <person name="Sun H."/>
            <person name="Tritt A."/>
            <person name="Yoshinaga Y."/>
            <person name="Zwiers L.-H."/>
            <person name="Turgeon B."/>
            <person name="Goodwin S."/>
            <person name="Spatafora J."/>
            <person name="Crous P."/>
            <person name="Grigoriev I."/>
        </authorList>
    </citation>
    <scope>NUCLEOTIDE SEQUENCE</scope>
    <source>
        <strain evidence="2">CBS 133067</strain>
    </source>
</reference>